<keyword evidence="6" id="KW-0597">Phosphoprotein</keyword>
<dbReference type="PROSITE" id="PS00688">
    <property type="entry name" value="SIGMA54_INTERACT_3"/>
    <property type="match status" value="1"/>
</dbReference>
<evidence type="ECO:0000259" key="9">
    <source>
        <dbReference type="PROSITE" id="PS50110"/>
    </source>
</evidence>
<dbReference type="InterPro" id="IPR025944">
    <property type="entry name" value="Sigma_54_int_dom_CS"/>
</dbReference>
<name>A0A318J0V3_9BURK</name>
<dbReference type="AlphaFoldDB" id="A0A318J0V3"/>
<sequence>MPTVLIIDDNATVAVALEVLFSLHEIDAVCATSPEQGLAMLEHQAVDLVIQDMNFTADTTSGDEGRALFTEIRKRYPDLPVILLTAWTHLDAAVELIRSGAADYLGKPWNDQKLLTTVRNLIELGQSNRALQQRMQRERKQKRELEQKFNLCNLVWNDAATERVLGMACQVARADVPVLITGPNGAGKERIAEIIQANSSVKDGPFVVLNCGALPAELIEAELFGAEAGAYTGASKAREGKFEAADGGTLFLDEIGNLPLAGQMKLLRVLETGRFERLGSNKERQVKVRVLSATNADLPAMIRAGNFRQDLLYRLNVIELHLPTLAERTGDILPLAEHFLNNGKTLHPSTASALVQYAWPGNVRELKNVMQRACLLAAKNEIMPTDLGLPLANSWINEQEPDKDAIERALQKSHGVVAQAAAELGLSRQALYRRMDRLGISRSA</sequence>
<dbReference type="PROSITE" id="PS50110">
    <property type="entry name" value="RESPONSE_REGULATORY"/>
    <property type="match status" value="1"/>
</dbReference>
<dbReference type="PROSITE" id="PS00676">
    <property type="entry name" value="SIGMA54_INTERACT_2"/>
    <property type="match status" value="1"/>
</dbReference>
<feature type="modified residue" description="4-aspartylphosphate" evidence="6">
    <location>
        <position position="52"/>
    </location>
</feature>
<dbReference type="Gene3D" id="3.40.50.300">
    <property type="entry name" value="P-loop containing nucleotide triphosphate hydrolases"/>
    <property type="match status" value="1"/>
</dbReference>
<keyword evidence="5" id="KW-0804">Transcription</keyword>
<protein>
    <submittedName>
        <fullName evidence="10">DNA-binding NtrC family response regulator</fullName>
    </submittedName>
</protein>
<evidence type="ECO:0000313" key="10">
    <source>
        <dbReference type="EMBL" id="PXX42137.1"/>
    </source>
</evidence>
<dbReference type="Gene3D" id="3.40.50.2300">
    <property type="match status" value="1"/>
</dbReference>
<dbReference type="PRINTS" id="PR01590">
    <property type="entry name" value="HTHFIS"/>
</dbReference>
<evidence type="ECO:0000256" key="3">
    <source>
        <dbReference type="ARBA" id="ARBA00023015"/>
    </source>
</evidence>
<evidence type="ECO:0000256" key="5">
    <source>
        <dbReference type="ARBA" id="ARBA00023163"/>
    </source>
</evidence>
<evidence type="ECO:0000313" key="11">
    <source>
        <dbReference type="Proteomes" id="UP000247792"/>
    </source>
</evidence>
<dbReference type="PANTHER" id="PTHR32071:SF86">
    <property type="entry name" value="TWO COMPONENT SIGNAL TRANSDUCTION SYSTEM SIGMA54-DEPENDENT RESPONSE REGULATOR FIS FAMILY"/>
    <property type="match status" value="1"/>
</dbReference>
<keyword evidence="4 10" id="KW-0238">DNA-binding</keyword>
<dbReference type="Proteomes" id="UP000247792">
    <property type="component" value="Unassembled WGS sequence"/>
</dbReference>
<feature type="domain" description="Response regulatory" evidence="9">
    <location>
        <begin position="3"/>
        <end position="122"/>
    </location>
</feature>
<dbReference type="Pfam" id="PF00158">
    <property type="entry name" value="Sigma54_activat"/>
    <property type="match status" value="1"/>
</dbReference>
<dbReference type="InterPro" id="IPR002197">
    <property type="entry name" value="HTH_Fis"/>
</dbReference>
<dbReference type="OrthoDB" id="9761705at2"/>
<dbReference type="Pfam" id="PF00072">
    <property type="entry name" value="Response_reg"/>
    <property type="match status" value="1"/>
</dbReference>
<feature type="coiled-coil region" evidence="7">
    <location>
        <begin position="121"/>
        <end position="148"/>
    </location>
</feature>
<dbReference type="Pfam" id="PF25601">
    <property type="entry name" value="AAA_lid_14"/>
    <property type="match status" value="1"/>
</dbReference>
<dbReference type="Gene3D" id="1.10.10.60">
    <property type="entry name" value="Homeodomain-like"/>
    <property type="match status" value="1"/>
</dbReference>
<evidence type="ECO:0000256" key="4">
    <source>
        <dbReference type="ARBA" id="ARBA00023125"/>
    </source>
</evidence>
<organism evidence="10 11">
    <name type="scientific">Undibacterium pigrum</name>
    <dbReference type="NCBI Taxonomy" id="401470"/>
    <lineage>
        <taxon>Bacteria</taxon>
        <taxon>Pseudomonadati</taxon>
        <taxon>Pseudomonadota</taxon>
        <taxon>Betaproteobacteria</taxon>
        <taxon>Burkholderiales</taxon>
        <taxon>Oxalobacteraceae</taxon>
        <taxon>Undibacterium</taxon>
    </lineage>
</organism>
<evidence type="ECO:0000259" key="8">
    <source>
        <dbReference type="PROSITE" id="PS50045"/>
    </source>
</evidence>
<dbReference type="SUPFAM" id="SSF52172">
    <property type="entry name" value="CheY-like"/>
    <property type="match status" value="1"/>
</dbReference>
<dbReference type="InterPro" id="IPR001789">
    <property type="entry name" value="Sig_transdc_resp-reg_receiver"/>
</dbReference>
<dbReference type="InterPro" id="IPR027417">
    <property type="entry name" value="P-loop_NTPase"/>
</dbReference>
<dbReference type="SUPFAM" id="SSF46689">
    <property type="entry name" value="Homeodomain-like"/>
    <property type="match status" value="1"/>
</dbReference>
<dbReference type="PANTHER" id="PTHR32071">
    <property type="entry name" value="TRANSCRIPTIONAL REGULATORY PROTEIN"/>
    <property type="match status" value="1"/>
</dbReference>
<reference evidence="10 11" key="1">
    <citation type="submission" date="2018-05" db="EMBL/GenBank/DDBJ databases">
        <title>Genomic Encyclopedia of Type Strains, Phase IV (KMG-IV): sequencing the most valuable type-strain genomes for metagenomic binning, comparative biology and taxonomic classification.</title>
        <authorList>
            <person name="Goeker M."/>
        </authorList>
    </citation>
    <scope>NUCLEOTIDE SEQUENCE [LARGE SCALE GENOMIC DNA]</scope>
    <source>
        <strain evidence="10 11">DSM 19792</strain>
    </source>
</reference>
<keyword evidence="7" id="KW-0175">Coiled coil</keyword>
<dbReference type="PROSITE" id="PS50045">
    <property type="entry name" value="SIGMA54_INTERACT_4"/>
    <property type="match status" value="1"/>
</dbReference>
<dbReference type="InterPro" id="IPR011006">
    <property type="entry name" value="CheY-like_superfamily"/>
</dbReference>
<dbReference type="EMBL" id="QJKB01000006">
    <property type="protein sequence ID" value="PXX42137.1"/>
    <property type="molecule type" value="Genomic_DNA"/>
</dbReference>
<dbReference type="CDD" id="cd00156">
    <property type="entry name" value="REC"/>
    <property type="match status" value="1"/>
</dbReference>
<dbReference type="RefSeq" id="WP_110256559.1">
    <property type="nucleotide sequence ID" value="NZ_QJKB01000006.1"/>
</dbReference>
<dbReference type="InterPro" id="IPR002078">
    <property type="entry name" value="Sigma_54_int"/>
</dbReference>
<dbReference type="GO" id="GO:0006355">
    <property type="term" value="P:regulation of DNA-templated transcription"/>
    <property type="evidence" value="ECO:0007669"/>
    <property type="project" value="InterPro"/>
</dbReference>
<dbReference type="GO" id="GO:0000160">
    <property type="term" value="P:phosphorelay signal transduction system"/>
    <property type="evidence" value="ECO:0007669"/>
    <property type="project" value="InterPro"/>
</dbReference>
<dbReference type="SMART" id="SM00448">
    <property type="entry name" value="REC"/>
    <property type="match status" value="1"/>
</dbReference>
<evidence type="ECO:0000256" key="2">
    <source>
        <dbReference type="ARBA" id="ARBA00022840"/>
    </source>
</evidence>
<evidence type="ECO:0000256" key="6">
    <source>
        <dbReference type="PROSITE-ProRule" id="PRU00169"/>
    </source>
</evidence>
<dbReference type="SUPFAM" id="SSF52540">
    <property type="entry name" value="P-loop containing nucleoside triphosphate hydrolases"/>
    <property type="match status" value="1"/>
</dbReference>
<proteinExistence type="predicted"/>
<feature type="domain" description="Sigma-54 factor interaction" evidence="8">
    <location>
        <begin position="154"/>
        <end position="375"/>
    </location>
</feature>
<keyword evidence="3" id="KW-0805">Transcription regulation</keyword>
<evidence type="ECO:0000256" key="1">
    <source>
        <dbReference type="ARBA" id="ARBA00022741"/>
    </source>
</evidence>
<dbReference type="GO" id="GO:0043565">
    <property type="term" value="F:sequence-specific DNA binding"/>
    <property type="evidence" value="ECO:0007669"/>
    <property type="project" value="InterPro"/>
</dbReference>
<dbReference type="InterPro" id="IPR025943">
    <property type="entry name" value="Sigma_54_int_dom_ATP-bd_2"/>
</dbReference>
<dbReference type="Pfam" id="PF02954">
    <property type="entry name" value="HTH_8"/>
    <property type="match status" value="1"/>
</dbReference>
<dbReference type="FunFam" id="3.40.50.300:FF:000006">
    <property type="entry name" value="DNA-binding transcriptional regulator NtrC"/>
    <property type="match status" value="1"/>
</dbReference>
<dbReference type="SMART" id="SM00382">
    <property type="entry name" value="AAA"/>
    <property type="match status" value="1"/>
</dbReference>
<evidence type="ECO:0000256" key="7">
    <source>
        <dbReference type="SAM" id="Coils"/>
    </source>
</evidence>
<dbReference type="Gene3D" id="1.10.8.60">
    <property type="match status" value="1"/>
</dbReference>
<dbReference type="GO" id="GO:0005524">
    <property type="term" value="F:ATP binding"/>
    <property type="evidence" value="ECO:0007669"/>
    <property type="project" value="UniProtKB-KW"/>
</dbReference>
<accession>A0A318J0V3</accession>
<keyword evidence="11" id="KW-1185">Reference proteome</keyword>
<gene>
    <name evidence="10" type="ORF">DFR42_106317</name>
</gene>
<dbReference type="CDD" id="cd00009">
    <property type="entry name" value="AAA"/>
    <property type="match status" value="1"/>
</dbReference>
<dbReference type="InterPro" id="IPR003593">
    <property type="entry name" value="AAA+_ATPase"/>
</dbReference>
<comment type="caution">
    <text evidence="10">The sequence shown here is derived from an EMBL/GenBank/DDBJ whole genome shotgun (WGS) entry which is preliminary data.</text>
</comment>
<dbReference type="InterPro" id="IPR009057">
    <property type="entry name" value="Homeodomain-like_sf"/>
</dbReference>
<keyword evidence="1" id="KW-0547">Nucleotide-binding</keyword>
<keyword evidence="2" id="KW-0067">ATP-binding</keyword>
<dbReference type="InterPro" id="IPR058031">
    <property type="entry name" value="AAA_lid_NorR"/>
</dbReference>